<sequence length="364" mass="42964">MYSINVDLANRTGDGTEKTVTLPLDSESIDSFSDYYVEDTDAPFLAPKYHKNYPLILLNIIAETMPDDVVDAFWKLPTSIRQDGILTNKNVVSCLTTNDAIESVLEDFDYPKDFKISDYYAVLGYNDGLKFFKTKTFFKNYILDSQGFTSDKILTQYFRTHWIKKWRKGSVYYKVYVDLDKAHLQVFSFQYRDYMGHDMEYIDIKDFPKGFNLDWLQDQIQNNHYFENHNPQNAYSLLKNDFIKRDNILSDPKLRDILYGTMYDDLYSSIYKDGMTNYQSQVEDIKENPSSYSDEEVSEAEEYLTLDTKGKIKVLQNKANQWTRKVMNCYLPRIGDYYSVDELYNLSKDGDYLRNIFSHYYIYA</sequence>
<organism evidence="2 3">
    <name type="scientific">Lactobacillus crispatus</name>
    <dbReference type="NCBI Taxonomy" id="47770"/>
    <lineage>
        <taxon>Bacteria</taxon>
        <taxon>Bacillati</taxon>
        <taxon>Bacillota</taxon>
        <taxon>Bacilli</taxon>
        <taxon>Lactobacillales</taxon>
        <taxon>Lactobacillaceae</taxon>
        <taxon>Lactobacillus</taxon>
    </lineage>
</organism>
<keyword evidence="4" id="KW-1185">Reference proteome</keyword>
<proteinExistence type="predicted"/>
<dbReference type="EMBL" id="JBETVU010000007">
    <property type="protein sequence ID" value="MES5148455.1"/>
    <property type="molecule type" value="Genomic_DNA"/>
</dbReference>
<comment type="caution">
    <text evidence="2">The sequence shown here is derived from an EMBL/GenBank/DDBJ whole genome shotgun (WGS) entry which is preliminary data.</text>
</comment>
<dbReference type="Proteomes" id="UP001434419">
    <property type="component" value="Unassembled WGS sequence"/>
</dbReference>
<evidence type="ECO:0000313" key="1">
    <source>
        <dbReference type="EMBL" id="MES5148455.1"/>
    </source>
</evidence>
<gene>
    <name evidence="1" type="ORF">ABVC42_00575</name>
    <name evidence="2" type="ORF">CEE75_03220</name>
</gene>
<dbReference type="EMBL" id="NKLP01000047">
    <property type="protein sequence ID" value="TDN33065.1"/>
    <property type="molecule type" value="Genomic_DNA"/>
</dbReference>
<evidence type="ECO:0000313" key="2">
    <source>
        <dbReference type="EMBL" id="TDN33065.1"/>
    </source>
</evidence>
<protein>
    <submittedName>
        <fullName evidence="2">Uncharacterized protein</fullName>
    </submittedName>
</protein>
<name>A0A135ZCA9_9LACO</name>
<evidence type="ECO:0000313" key="4">
    <source>
        <dbReference type="Proteomes" id="UP001434419"/>
    </source>
</evidence>
<dbReference type="RefSeq" id="WP_060462896.1">
    <property type="nucleotide sequence ID" value="NZ_CP083390.1"/>
</dbReference>
<evidence type="ECO:0000313" key="3">
    <source>
        <dbReference type="Proteomes" id="UP000295195"/>
    </source>
</evidence>
<accession>A0A135ZCA9</accession>
<reference evidence="1" key="2">
    <citation type="submission" date="2024-06" db="EMBL/GenBank/DDBJ databases">
        <title>Vaginal Lactobacillus fatty acid response mechanisms reveal a metabolite-targeted strategy for bacterial vaginosis treatment.</title>
        <authorList>
            <person name="Zhu M."/>
            <person name="Blainey P.C."/>
            <person name="Bloom S.M."/>
            <person name="Kwon D.S."/>
        </authorList>
    </citation>
    <scope>NUCLEOTIDE SEQUENCE</scope>
    <source>
        <strain evidence="1">194_F1_1</strain>
    </source>
</reference>
<dbReference type="Proteomes" id="UP000295195">
    <property type="component" value="Unassembled WGS sequence"/>
</dbReference>
<reference evidence="2 3" key="1">
    <citation type="submission" date="2017-06" db="EMBL/GenBank/DDBJ databases">
        <authorList>
            <person name="Swanenburg J."/>
            <person name="Kort R."/>
        </authorList>
    </citation>
    <scope>NUCLEOTIDE SEQUENCE [LARGE SCALE GENOMIC DNA]</scope>
    <source>
        <strain evidence="2 3">RL05</strain>
    </source>
</reference>
<dbReference type="AlphaFoldDB" id="A0A135ZCA9"/>